<keyword evidence="6" id="KW-0256">Endoplasmic reticulum</keyword>
<evidence type="ECO:0000256" key="3">
    <source>
        <dbReference type="ARBA" id="ARBA00005316"/>
    </source>
</evidence>
<accession>A0A7H8QI97</accession>
<dbReference type="OrthoDB" id="28748at2759"/>
<feature type="signal peptide" evidence="12">
    <location>
        <begin position="1"/>
        <end position="22"/>
    </location>
</feature>
<feature type="compositionally biased region" description="Polar residues" evidence="10">
    <location>
        <begin position="437"/>
        <end position="452"/>
    </location>
</feature>
<evidence type="ECO:0000256" key="12">
    <source>
        <dbReference type="SAM" id="SignalP"/>
    </source>
</evidence>
<dbReference type="AlphaFoldDB" id="A0A7H8QI97"/>
<comment type="pathway">
    <text evidence="2">Glycolipid biosynthesis; glycosylphosphatidylinositol-anchor biosynthesis.</text>
</comment>
<evidence type="ECO:0000256" key="11">
    <source>
        <dbReference type="SAM" id="Phobius"/>
    </source>
</evidence>
<dbReference type="RefSeq" id="XP_035339903.1">
    <property type="nucleotide sequence ID" value="XM_035484010.1"/>
</dbReference>
<dbReference type="Proteomes" id="UP000509510">
    <property type="component" value="Chromosome I"/>
</dbReference>
<evidence type="ECO:0000256" key="10">
    <source>
        <dbReference type="SAM" id="MobiDB-lite"/>
    </source>
</evidence>
<reference evidence="14" key="1">
    <citation type="submission" date="2020-06" db="EMBL/GenBank/DDBJ databases">
        <title>A chromosome-scale genome assembly of Talaromyces rugulosus W13939.</title>
        <authorList>
            <person name="Wang B."/>
            <person name="Guo L."/>
            <person name="Ye K."/>
            <person name="Wang L."/>
        </authorList>
    </citation>
    <scope>NUCLEOTIDE SEQUENCE [LARGE SCALE GENOMIC DNA]</scope>
    <source>
        <strain evidence="14">W13939</strain>
    </source>
</reference>
<keyword evidence="7 11" id="KW-1133">Transmembrane helix</keyword>
<keyword evidence="9" id="KW-0325">Glycoprotein</keyword>
<feature type="region of interest" description="Disordered" evidence="10">
    <location>
        <begin position="323"/>
        <end position="362"/>
    </location>
</feature>
<dbReference type="GeneID" id="55988317"/>
<keyword evidence="8 11" id="KW-0472">Membrane</keyword>
<organism evidence="13 14">
    <name type="scientific">Talaromyces rugulosus</name>
    <name type="common">Penicillium rugulosum</name>
    <dbReference type="NCBI Taxonomy" id="121627"/>
    <lineage>
        <taxon>Eukaryota</taxon>
        <taxon>Fungi</taxon>
        <taxon>Dikarya</taxon>
        <taxon>Ascomycota</taxon>
        <taxon>Pezizomycotina</taxon>
        <taxon>Eurotiomycetes</taxon>
        <taxon>Eurotiomycetidae</taxon>
        <taxon>Eurotiales</taxon>
        <taxon>Trichocomaceae</taxon>
        <taxon>Talaromyces</taxon>
        <taxon>Talaromyces sect. Islandici</taxon>
    </lineage>
</organism>
<evidence type="ECO:0000256" key="2">
    <source>
        <dbReference type="ARBA" id="ARBA00004687"/>
    </source>
</evidence>
<dbReference type="KEGG" id="trg:TRUGW13939_00804"/>
<comment type="similarity">
    <text evidence="3">Belongs to the PIGS family.</text>
</comment>
<feature type="region of interest" description="Disordered" evidence="10">
    <location>
        <begin position="236"/>
        <end position="255"/>
    </location>
</feature>
<sequence length="1051" mass="113016">MVRYTLSTVVALQLGWSSLAAAASIHLNDLFSRTDSCASGFNSCGSSYPSNFCCPSSDKCLGLDSGSSVLCCPNGADCTYIQPITCDVQAQNATSDPSANVKTTRLSDQLATCGSACCPFGYSCANNSTCVLEKSTSSEASTTLSGTGATTVPATLSTTSPTATATVSLSVPSSTTAAAVSPALSSTTAEAEVSATCQEFPVKAVVAGFFPGLISGALAAAIIFLCRRKTKSEEMAKEKEKRISPRPAPIEISDPIPADESFCRTDFLLQRFSGRYPSNPRSKSVLKRTGTRVKSIFVSSESPQWNSASPPPPMPAYIPVTPPQQTARQPHGARQPSTESIKVYSPPNMLSTSPTLRPGAARTVQRERPQTTFSQVMEKAGFQNSNGDPYYRVTETPAPGIAYCKEHIQYPRSIQSRQPIPGGRHLRIDTSRPAPLSVNNPTLPAENSPSSQSRHDLTMSGEKGGGASTSEQSALSNAPNSAMDNNSTAVPKTAAVVSHALPPEKKEAVWTRTKVILSFWAVIIFLGLPVWWKTTSIYRASLPLEEMMSWAEGRECKPEFPLEILLRTPSIPILEAQNLLRTTQHALDDLNEFPVHHLRLKLAEQQATTANENGQELRDDVGGRESPNTALVVNLVPQEIATPKSELHSYSPRLDIFYPPSQLPPATSSNSPLVSYIADEIQKLYIEEKATIAHILRESNIVLPSSPAPGQSNGVNSISPELTELVSTRVAKSLKYAETYHLSFSLFTPGFQPSSWEIEDAIDSFMTPVLDALSPISNFTVNTQVQLYASFSPTSPLPEFDEITQQWTLKQEDLSAFINAAEWPLSPSIGSGPTINFVLYVPAPTQSPLVIKENQATSWIVPQWGGVTIVNPPLATTTSSPTNPPHLSKESLKPALLTFSHQLLTLLGTPASPPSLPLRLQTLIRIRAAMLLLSASSTMGSLARLTQSLASIPVPVAVASSVSTTLSHLSSTCQLLREGKSTPALASARVAENAAEKSFFEKSMVGQMYFPDEHKVAVYLPLLGPIGVPLIIGLLREVKRIVTDLKQKKSR</sequence>
<evidence type="ECO:0000256" key="4">
    <source>
        <dbReference type="ARBA" id="ARBA00022502"/>
    </source>
</evidence>
<keyword evidence="5 11" id="KW-0812">Transmembrane</keyword>
<evidence type="ECO:0000256" key="6">
    <source>
        <dbReference type="ARBA" id="ARBA00022824"/>
    </source>
</evidence>
<keyword evidence="14" id="KW-1185">Reference proteome</keyword>
<feature type="region of interest" description="Disordered" evidence="10">
    <location>
        <begin position="413"/>
        <end position="487"/>
    </location>
</feature>
<evidence type="ECO:0000256" key="8">
    <source>
        <dbReference type="ARBA" id="ARBA00023136"/>
    </source>
</evidence>
<evidence type="ECO:0008006" key="15">
    <source>
        <dbReference type="Google" id="ProtNLM"/>
    </source>
</evidence>
<evidence type="ECO:0000313" key="13">
    <source>
        <dbReference type="EMBL" id="QKX53724.1"/>
    </source>
</evidence>
<dbReference type="Pfam" id="PF10510">
    <property type="entry name" value="PIG-S"/>
    <property type="match status" value="1"/>
</dbReference>
<dbReference type="GO" id="GO:0042765">
    <property type="term" value="C:GPI-anchor transamidase complex"/>
    <property type="evidence" value="ECO:0007669"/>
    <property type="project" value="InterPro"/>
</dbReference>
<dbReference type="InterPro" id="IPR019540">
    <property type="entry name" value="PtdIno-glycan_biosynth_class_S"/>
</dbReference>
<dbReference type="PANTHER" id="PTHR21072:SF13">
    <property type="entry name" value="GPI TRANSAMIDASE COMPONENT PIG-S"/>
    <property type="match status" value="1"/>
</dbReference>
<dbReference type="EMBL" id="CP055898">
    <property type="protein sequence ID" value="QKX53724.1"/>
    <property type="molecule type" value="Genomic_DNA"/>
</dbReference>
<evidence type="ECO:0000256" key="9">
    <source>
        <dbReference type="ARBA" id="ARBA00023180"/>
    </source>
</evidence>
<dbReference type="GO" id="GO:0016255">
    <property type="term" value="P:attachment of GPI anchor to protein"/>
    <property type="evidence" value="ECO:0007669"/>
    <property type="project" value="InterPro"/>
</dbReference>
<evidence type="ECO:0000256" key="7">
    <source>
        <dbReference type="ARBA" id="ARBA00022989"/>
    </source>
</evidence>
<keyword evidence="12" id="KW-0732">Signal</keyword>
<evidence type="ECO:0000313" key="14">
    <source>
        <dbReference type="Proteomes" id="UP000509510"/>
    </source>
</evidence>
<dbReference type="UniPathway" id="UPA00196"/>
<evidence type="ECO:0000256" key="1">
    <source>
        <dbReference type="ARBA" id="ARBA00004477"/>
    </source>
</evidence>
<feature type="transmembrane region" description="Helical" evidence="11">
    <location>
        <begin position="1016"/>
        <end position="1035"/>
    </location>
</feature>
<feature type="chain" id="PRO_5028936179" description="GPI transamidase component PIG-S" evidence="12">
    <location>
        <begin position="23"/>
        <end position="1051"/>
    </location>
</feature>
<dbReference type="PANTHER" id="PTHR21072">
    <property type="entry name" value="GPI TRANSAMIDASE COMPONENT PIG-S"/>
    <property type="match status" value="1"/>
</dbReference>
<gene>
    <name evidence="13" type="ORF">TRUGW13939_00804</name>
</gene>
<comment type="subcellular location">
    <subcellularLocation>
        <location evidence="1">Endoplasmic reticulum membrane</location>
        <topology evidence="1">Multi-pass membrane protein</topology>
    </subcellularLocation>
</comment>
<evidence type="ECO:0000256" key="5">
    <source>
        <dbReference type="ARBA" id="ARBA00022692"/>
    </source>
</evidence>
<protein>
    <recommendedName>
        <fullName evidence="15">GPI transamidase component PIG-S</fullName>
    </recommendedName>
</protein>
<dbReference type="GO" id="GO:0006506">
    <property type="term" value="P:GPI anchor biosynthetic process"/>
    <property type="evidence" value="ECO:0007669"/>
    <property type="project" value="UniProtKB-UniPathway"/>
</dbReference>
<name>A0A7H8QI97_TALRU</name>
<feature type="compositionally biased region" description="Polar residues" evidence="10">
    <location>
        <begin position="468"/>
        <end position="487"/>
    </location>
</feature>
<proteinExistence type="inferred from homology"/>
<feature type="transmembrane region" description="Helical" evidence="11">
    <location>
        <begin position="515"/>
        <end position="532"/>
    </location>
</feature>
<keyword evidence="4" id="KW-0337">GPI-anchor biosynthesis</keyword>
<feature type="transmembrane region" description="Helical" evidence="11">
    <location>
        <begin position="204"/>
        <end position="226"/>
    </location>
</feature>